<dbReference type="InterPro" id="IPR014030">
    <property type="entry name" value="Ketoacyl_synth_N"/>
</dbReference>
<dbReference type="GO" id="GO:0016746">
    <property type="term" value="F:acyltransferase activity"/>
    <property type="evidence" value="ECO:0007669"/>
    <property type="project" value="InterPro"/>
</dbReference>
<comment type="caution">
    <text evidence="2">The sequence shown here is derived from an EMBL/GenBank/DDBJ whole genome shotgun (WGS) entry which is preliminary data.</text>
</comment>
<organism evidence="2 3">
    <name type="scientific">Gluconobacter oxydans</name>
    <name type="common">Gluconobacter suboxydans</name>
    <dbReference type="NCBI Taxonomy" id="442"/>
    <lineage>
        <taxon>Bacteria</taxon>
        <taxon>Pseudomonadati</taxon>
        <taxon>Pseudomonadota</taxon>
        <taxon>Alphaproteobacteria</taxon>
        <taxon>Acetobacterales</taxon>
        <taxon>Acetobacteraceae</taxon>
        <taxon>Gluconobacter</taxon>
    </lineage>
</organism>
<dbReference type="InterPro" id="IPR016039">
    <property type="entry name" value="Thiolase-like"/>
</dbReference>
<sequence>MPRNERRRAGPISRLALSVAEEVCAQAGMDPAALSAVFSSSNGDGGVIDSILHTLTAPDVAVSPTQFHNSVHNAAAGYWTIGHGSISPATALGCFDWSFGAGFLNAAAEAVTENHPVLFVAYDMPIPGPIGTVRVTPVSFACAFILDPDLNGPAVARLTLTYDASMDDVTDLPADPELRALALANPAARSLAFLMLLALRKAGYVHAGCLNGTLCMETLPC</sequence>
<dbReference type="SUPFAM" id="SSF53901">
    <property type="entry name" value="Thiolase-like"/>
    <property type="match status" value="1"/>
</dbReference>
<proteinExistence type="predicted"/>
<reference evidence="2" key="2">
    <citation type="submission" date="2023-10" db="EMBL/GenBank/DDBJ databases">
        <title>Description of novel Gluconobacter species.</title>
        <authorList>
            <person name="Cleenwerck I."/>
            <person name="Cnockaert M."/>
            <person name="Borremans W."/>
            <person name="Wieme A.D."/>
            <person name="De Vuyst L."/>
            <person name="Vandamme P."/>
        </authorList>
    </citation>
    <scope>NUCLEOTIDE SEQUENCE</scope>
    <source>
        <strain evidence="2">LMG1408</strain>
    </source>
</reference>
<dbReference type="Proteomes" id="UP000603665">
    <property type="component" value="Unassembled WGS sequence"/>
</dbReference>
<reference evidence="2" key="1">
    <citation type="submission" date="2020-04" db="EMBL/GenBank/DDBJ databases">
        <authorList>
            <person name="Sombolestani A."/>
        </authorList>
    </citation>
    <scope>NUCLEOTIDE SEQUENCE</scope>
    <source>
        <strain evidence="2">LMG1408</strain>
    </source>
</reference>
<evidence type="ECO:0000313" key="2">
    <source>
        <dbReference type="EMBL" id="MBF0857332.1"/>
    </source>
</evidence>
<dbReference type="Pfam" id="PF13723">
    <property type="entry name" value="Ketoacyl-synt_2"/>
    <property type="match status" value="1"/>
</dbReference>
<dbReference type="AlphaFoldDB" id="A0AB35AQZ7"/>
<protein>
    <recommendedName>
        <fullName evidence="1">Beta-ketoacyl synthase-like N-terminal domain-containing protein</fullName>
    </recommendedName>
</protein>
<evidence type="ECO:0000313" key="3">
    <source>
        <dbReference type="Proteomes" id="UP000603665"/>
    </source>
</evidence>
<feature type="domain" description="Beta-ketoacyl synthase-like N-terminal" evidence="1">
    <location>
        <begin position="5"/>
        <end position="153"/>
    </location>
</feature>
<accession>A0AB35AQZ7</accession>
<name>A0AB35AQZ7_GLUOY</name>
<evidence type="ECO:0000259" key="1">
    <source>
        <dbReference type="Pfam" id="PF13723"/>
    </source>
</evidence>
<gene>
    <name evidence="2" type="ORF">HKD20_12595</name>
</gene>
<dbReference type="EMBL" id="JABCQL010000038">
    <property type="protein sequence ID" value="MBF0857332.1"/>
    <property type="molecule type" value="Genomic_DNA"/>
</dbReference>